<sequence length="242" mass="27412">MSTVKELLEFRRAVRIFDTTQSLDPEKVKACLETAALAPTSSNLQLWEVVHVTDKSTIRQLGPACFDQTTITTADELVVFLIRPDLVKAHAKAVLDFERDNVARHYPAEKQAKYINLLTQYYTRLVPFLYGRCLGLFGLFRKAFFSAAGLFRPVLRSMGENDMIGGMHKSCGLVAQSFMLAMAEQGYDTCPVEGFDAHRVKRLLKLPRQSRVSLIVSCGIRLPKGVRGDRFRLDFDTQYRRA</sequence>
<gene>
    <name evidence="4" type="ORF">HXK21_08850</name>
</gene>
<protein>
    <submittedName>
        <fullName evidence="4">Nitroreductase family protein</fullName>
    </submittedName>
</protein>
<dbReference type="GO" id="GO:0016491">
    <property type="term" value="F:oxidoreductase activity"/>
    <property type="evidence" value="ECO:0007669"/>
    <property type="project" value="UniProtKB-KW"/>
</dbReference>
<proteinExistence type="inferred from homology"/>
<evidence type="ECO:0000313" key="5">
    <source>
        <dbReference type="Proteomes" id="UP000704068"/>
    </source>
</evidence>
<evidence type="ECO:0000256" key="1">
    <source>
        <dbReference type="ARBA" id="ARBA00007118"/>
    </source>
</evidence>
<dbReference type="SUPFAM" id="SSF55469">
    <property type="entry name" value="FMN-dependent nitroreductase-like"/>
    <property type="match status" value="1"/>
</dbReference>
<keyword evidence="2" id="KW-0560">Oxidoreductase</keyword>
<evidence type="ECO:0000259" key="3">
    <source>
        <dbReference type="Pfam" id="PF00881"/>
    </source>
</evidence>
<evidence type="ECO:0000256" key="2">
    <source>
        <dbReference type="ARBA" id="ARBA00023002"/>
    </source>
</evidence>
<comment type="caution">
    <text evidence="4">The sequence shown here is derived from an EMBL/GenBank/DDBJ whole genome shotgun (WGS) entry which is preliminary data.</text>
</comment>
<feature type="domain" description="Nitroreductase" evidence="3">
    <location>
        <begin position="9"/>
        <end position="219"/>
    </location>
</feature>
<dbReference type="InterPro" id="IPR000415">
    <property type="entry name" value="Nitroreductase-like"/>
</dbReference>
<dbReference type="PANTHER" id="PTHR43673:SF10">
    <property type="entry name" value="NADH DEHYDROGENASE_NAD(P)H NITROREDUCTASE XCC3605-RELATED"/>
    <property type="match status" value="1"/>
</dbReference>
<accession>A0A929WZV9</accession>
<name>A0A929WZV9_9BACT</name>
<evidence type="ECO:0000313" key="4">
    <source>
        <dbReference type="EMBL" id="MBF0971127.1"/>
    </source>
</evidence>
<organism evidence="4 5">
    <name type="scientific">Alloprevotella tannerae</name>
    <dbReference type="NCBI Taxonomy" id="76122"/>
    <lineage>
        <taxon>Bacteria</taxon>
        <taxon>Pseudomonadati</taxon>
        <taxon>Bacteroidota</taxon>
        <taxon>Bacteroidia</taxon>
        <taxon>Bacteroidales</taxon>
        <taxon>Prevotellaceae</taxon>
        <taxon>Alloprevotella</taxon>
    </lineage>
</organism>
<dbReference type="InterPro" id="IPR029479">
    <property type="entry name" value="Nitroreductase"/>
</dbReference>
<dbReference type="EMBL" id="JABZGR010000041">
    <property type="protein sequence ID" value="MBF0971127.1"/>
    <property type="molecule type" value="Genomic_DNA"/>
</dbReference>
<dbReference type="RefSeq" id="WP_303764696.1">
    <property type="nucleotide sequence ID" value="NZ_JABZGR010000041.1"/>
</dbReference>
<dbReference type="Pfam" id="PF00881">
    <property type="entry name" value="Nitroreductase"/>
    <property type="match status" value="1"/>
</dbReference>
<dbReference type="Gene3D" id="3.40.109.10">
    <property type="entry name" value="NADH Oxidase"/>
    <property type="match status" value="1"/>
</dbReference>
<reference evidence="4" key="1">
    <citation type="submission" date="2020-04" db="EMBL/GenBank/DDBJ databases">
        <title>Deep metagenomics examines the oral microbiome during advanced dental caries in children, revealing novel taxa and co-occurrences with host molecules.</title>
        <authorList>
            <person name="Baker J.L."/>
            <person name="Morton J.T."/>
            <person name="Dinis M."/>
            <person name="Alvarez R."/>
            <person name="Tran N.C."/>
            <person name="Knight R."/>
            <person name="Edlund A."/>
        </authorList>
    </citation>
    <scope>NUCLEOTIDE SEQUENCE</scope>
    <source>
        <strain evidence="4">JCVI_34_bin.1</strain>
    </source>
</reference>
<dbReference type="Proteomes" id="UP000704068">
    <property type="component" value="Unassembled WGS sequence"/>
</dbReference>
<dbReference type="AlphaFoldDB" id="A0A929WZV9"/>
<comment type="similarity">
    <text evidence="1">Belongs to the nitroreductase family.</text>
</comment>
<dbReference type="PANTHER" id="PTHR43673">
    <property type="entry name" value="NAD(P)H NITROREDUCTASE YDGI-RELATED"/>
    <property type="match status" value="1"/>
</dbReference>